<organism evidence="7 8">
    <name type="scientific">Acaulospora morrowiae</name>
    <dbReference type="NCBI Taxonomy" id="94023"/>
    <lineage>
        <taxon>Eukaryota</taxon>
        <taxon>Fungi</taxon>
        <taxon>Fungi incertae sedis</taxon>
        <taxon>Mucoromycota</taxon>
        <taxon>Glomeromycotina</taxon>
        <taxon>Glomeromycetes</taxon>
        <taxon>Diversisporales</taxon>
        <taxon>Acaulosporaceae</taxon>
        <taxon>Acaulospora</taxon>
    </lineage>
</organism>
<accession>A0A9N9GUZ4</accession>
<feature type="region of interest" description="Disordered" evidence="5">
    <location>
        <begin position="766"/>
        <end position="791"/>
    </location>
</feature>
<reference evidence="7" key="1">
    <citation type="submission" date="2021-06" db="EMBL/GenBank/DDBJ databases">
        <authorList>
            <person name="Kallberg Y."/>
            <person name="Tangrot J."/>
            <person name="Rosling A."/>
        </authorList>
    </citation>
    <scope>NUCLEOTIDE SEQUENCE</scope>
    <source>
        <strain evidence="7">CL551</strain>
    </source>
</reference>
<dbReference type="AlphaFoldDB" id="A0A9N9GUZ4"/>
<dbReference type="GO" id="GO:0016192">
    <property type="term" value="P:vesicle-mediated transport"/>
    <property type="evidence" value="ECO:0007669"/>
    <property type="project" value="InterPro"/>
</dbReference>
<dbReference type="InterPro" id="IPR016024">
    <property type="entry name" value="ARM-type_fold"/>
</dbReference>
<dbReference type="InterPro" id="IPR002553">
    <property type="entry name" value="Clathrin/coatomer_adapt-like_N"/>
</dbReference>
<evidence type="ECO:0000256" key="3">
    <source>
        <dbReference type="ARBA" id="ARBA00022927"/>
    </source>
</evidence>
<dbReference type="GO" id="GO:0030117">
    <property type="term" value="C:membrane coat"/>
    <property type="evidence" value="ECO:0007669"/>
    <property type="project" value="InterPro"/>
</dbReference>
<dbReference type="PANTHER" id="PTHR22780">
    <property type="entry name" value="ADAPTIN, ALPHA/GAMMA/EPSILON"/>
    <property type="match status" value="1"/>
</dbReference>
<evidence type="ECO:0000256" key="5">
    <source>
        <dbReference type="SAM" id="MobiDB-lite"/>
    </source>
</evidence>
<dbReference type="GO" id="GO:0006886">
    <property type="term" value="P:intracellular protein transport"/>
    <property type="evidence" value="ECO:0007669"/>
    <property type="project" value="InterPro"/>
</dbReference>
<evidence type="ECO:0000256" key="2">
    <source>
        <dbReference type="ARBA" id="ARBA00022448"/>
    </source>
</evidence>
<dbReference type="Gene3D" id="1.25.10.10">
    <property type="entry name" value="Leucine-rich Repeat Variant"/>
    <property type="match status" value="2"/>
</dbReference>
<evidence type="ECO:0000259" key="6">
    <source>
        <dbReference type="Pfam" id="PF01602"/>
    </source>
</evidence>
<proteinExistence type="predicted"/>
<keyword evidence="8" id="KW-1185">Reference proteome</keyword>
<gene>
    <name evidence="7" type="ORF">AMORRO_LOCUS9312</name>
</gene>
<evidence type="ECO:0000313" key="8">
    <source>
        <dbReference type="Proteomes" id="UP000789342"/>
    </source>
</evidence>
<feature type="region of interest" description="Disordered" evidence="5">
    <location>
        <begin position="696"/>
        <end position="748"/>
    </location>
</feature>
<keyword evidence="4" id="KW-0472">Membrane</keyword>
<dbReference type="InterPro" id="IPR011989">
    <property type="entry name" value="ARM-like"/>
</dbReference>
<dbReference type="SUPFAM" id="SSF48371">
    <property type="entry name" value="ARM repeat"/>
    <property type="match status" value="1"/>
</dbReference>
<comment type="subcellular location">
    <subcellularLocation>
        <location evidence="1">Endomembrane system</location>
    </subcellularLocation>
</comment>
<sequence>MPTLLNPDFLASGLSRGFYEYVNKVGEARSKQEEERFVAEELSSLKSKLNHPNISSTKIKDYITRLIYCDMLGYNVEFGHIHAVKLTQSAKGLWDKRDLRSSNHLEVCSALTALCHVMNPDMIPAVFKFVEEKLSHPKDLVRKKAIMVFNRLFHNAPDLMTHLDDKFRQMLSNRDPGVLCAILSLFVDFVKADPSKYKDLIPVLGNILEQVLDRWLPRSYDYHGVPAPWVQLKIIEIMGLLAKDDEKISLEVCPHIVHTLKKAENGVDAAFAIIFECIRAISLLHPQALSKLVHKSLPLNPLSVITRFLKSHNHNLKYLGLIALSEVDTVWWVEGQWWGEEQMNVIVECLEEKDDTLRRKTLDLLYMMANAQNVAVVIEHMINALRTMPTTDDVSHSDDGKKDEEMRRCAVSEATKVLEKNSNDQSVDLLLLALRILGEFPDYCETPEEIMVKMGELLARKNAKREIQSQTIATLLKFVAKSKHCPENVLEAVNKCMQSPFCDVKQRCQEFIVLSNDFTLLDEIMKPVMEVDDLVVDESLSFLNDFVEDALKNGAKPYDPIPIVHEKPALAVEIRYEAYEKPPVDTRLSQIDRNVLPSGNLNSLPSSPTMTPGQLAWLGVTHSASSLSTHQEHPYSHNKQTYSFGNLHEHSLLLNNSQEYSYGEYDEHDAIMRQSTTSPRPKLALTTKFQNWSRSGYKVNQGSSKKSLNSPTLSSSTVDSDLKSPSSNVHPFLRTSNKAAPTTSVTTKTILSSEKERLASALFSGVGSSSVSGTFSPTLSGSHDNSSSYRKSLPLKHKHAVSDIHDLSFLQIHGNNVLNDLKPIQMTTQEFAGFWTKMTYERKEEVIGELAIDNMEVVKRRLENGLNDAFEADIGITGLHGKFCIVEVIGNEAIAASQYKNPLTPVTSFGMSNGKLVLLHFRLQPSLCAYAIRADLESIANSISKELKPYFMSYCMEENH</sequence>
<feature type="domain" description="Clathrin/coatomer adaptor adaptin-like N-terminal" evidence="6">
    <location>
        <begin position="96"/>
        <end position="385"/>
    </location>
</feature>
<dbReference type="InterPro" id="IPR050840">
    <property type="entry name" value="Adaptor_Complx_Large_Subunit"/>
</dbReference>
<comment type="caution">
    <text evidence="7">The sequence shown here is derived from an EMBL/GenBank/DDBJ whole genome shotgun (WGS) entry which is preliminary data.</text>
</comment>
<dbReference type="Proteomes" id="UP000789342">
    <property type="component" value="Unassembled WGS sequence"/>
</dbReference>
<dbReference type="GO" id="GO:0012505">
    <property type="term" value="C:endomembrane system"/>
    <property type="evidence" value="ECO:0007669"/>
    <property type="project" value="UniProtKB-SubCell"/>
</dbReference>
<feature type="compositionally biased region" description="Polar residues" evidence="5">
    <location>
        <begin position="781"/>
        <end position="790"/>
    </location>
</feature>
<keyword evidence="3" id="KW-0653">Protein transport</keyword>
<evidence type="ECO:0000256" key="4">
    <source>
        <dbReference type="ARBA" id="ARBA00023136"/>
    </source>
</evidence>
<dbReference type="Pfam" id="PF01602">
    <property type="entry name" value="Adaptin_N"/>
    <property type="match status" value="1"/>
</dbReference>
<keyword evidence="2" id="KW-0813">Transport</keyword>
<evidence type="ECO:0000256" key="1">
    <source>
        <dbReference type="ARBA" id="ARBA00004308"/>
    </source>
</evidence>
<evidence type="ECO:0000313" key="7">
    <source>
        <dbReference type="EMBL" id="CAG8636165.1"/>
    </source>
</evidence>
<dbReference type="OrthoDB" id="29308at2759"/>
<protein>
    <submittedName>
        <fullName evidence="7">17131_t:CDS:1</fullName>
    </submittedName>
</protein>
<name>A0A9N9GUZ4_9GLOM</name>
<dbReference type="EMBL" id="CAJVPV010008914">
    <property type="protein sequence ID" value="CAG8636165.1"/>
    <property type="molecule type" value="Genomic_DNA"/>
</dbReference>
<feature type="compositionally biased region" description="Low complexity" evidence="5">
    <location>
        <begin position="766"/>
        <end position="780"/>
    </location>
</feature>